<comment type="caution">
    <text evidence="1">The sequence shown here is derived from an EMBL/GenBank/DDBJ whole genome shotgun (WGS) entry which is preliminary data.</text>
</comment>
<dbReference type="Proteomes" id="UP000294619">
    <property type="component" value="Unassembled WGS sequence"/>
</dbReference>
<evidence type="ECO:0000313" key="2">
    <source>
        <dbReference type="EMBL" id="TNG93359.1"/>
    </source>
</evidence>
<dbReference type="Pfam" id="PF09957">
    <property type="entry name" value="VapB_antitoxin"/>
    <property type="match status" value="1"/>
</dbReference>
<dbReference type="RefSeq" id="WP_132965122.1">
    <property type="nucleotide sequence ID" value="NZ_LEKL01000019.1"/>
</dbReference>
<evidence type="ECO:0000313" key="4">
    <source>
        <dbReference type="Proteomes" id="UP000305526"/>
    </source>
</evidence>
<proteinExistence type="predicted"/>
<protein>
    <submittedName>
        <fullName evidence="2">Type II toxin-antitoxin system VapB family antitoxin</fullName>
    </submittedName>
    <submittedName>
        <fullName evidence="1">VapB protein of antitoxin of type II toxin-antitoxin system</fullName>
    </submittedName>
</protein>
<reference evidence="2 4" key="2">
    <citation type="submission" date="2019-05" db="EMBL/GenBank/DDBJ databases">
        <title>Pasteurellaceae isolates from reptiles.</title>
        <authorList>
            <person name="Bojesen A.M."/>
            <person name="Lund E."/>
        </authorList>
    </citation>
    <scope>NUCLEOTIDE SEQUENCE [LARGE SCALE GENOMIC DNA]</scope>
    <source>
        <strain evidence="2 4">ELNT2x</strain>
    </source>
</reference>
<accession>A0A4R3YDU5</accession>
<organism evidence="1 3">
    <name type="scientific">Testudinibacter aquarius</name>
    <dbReference type="NCBI Taxonomy" id="1524974"/>
    <lineage>
        <taxon>Bacteria</taxon>
        <taxon>Pseudomonadati</taxon>
        <taxon>Pseudomonadota</taxon>
        <taxon>Gammaproteobacteria</taxon>
        <taxon>Pasteurellales</taxon>
        <taxon>Pasteurellaceae</taxon>
        <taxon>Testudinibacter</taxon>
    </lineage>
</organism>
<dbReference type="InterPro" id="IPR019239">
    <property type="entry name" value="VapB_antitoxin"/>
</dbReference>
<keyword evidence="4" id="KW-1185">Reference proteome</keyword>
<reference evidence="1 3" key="1">
    <citation type="submission" date="2019-03" db="EMBL/GenBank/DDBJ databases">
        <title>Genomic Encyclopedia of Type Strains, Phase IV (KMG-IV): sequencing the most valuable type-strain genomes for metagenomic binning, comparative biology and taxonomic classification.</title>
        <authorList>
            <person name="Goeker M."/>
        </authorList>
    </citation>
    <scope>NUCLEOTIDE SEQUENCE [LARGE SCALE GENOMIC DNA]</scope>
    <source>
        <strain evidence="1 3">DSM 28140</strain>
    </source>
</reference>
<evidence type="ECO:0000313" key="3">
    <source>
        <dbReference type="Proteomes" id="UP000294619"/>
    </source>
</evidence>
<dbReference type="Proteomes" id="UP000305526">
    <property type="component" value="Unassembled WGS sequence"/>
</dbReference>
<sequence>MRTNIVINDHLMNEALLLSGLRSKREAVEAGLQLLVQQKRQQKIRELRGALHWEGDLTEMRSIDDDYRG</sequence>
<dbReference type="AlphaFoldDB" id="A0A4R3YDU5"/>
<dbReference type="EMBL" id="VDGV01000009">
    <property type="protein sequence ID" value="TNG93359.1"/>
    <property type="molecule type" value="Genomic_DNA"/>
</dbReference>
<dbReference type="EMBL" id="SMCP01000002">
    <property type="protein sequence ID" value="TCV89308.1"/>
    <property type="molecule type" value="Genomic_DNA"/>
</dbReference>
<evidence type="ECO:0000313" key="1">
    <source>
        <dbReference type="EMBL" id="TCV89308.1"/>
    </source>
</evidence>
<gene>
    <name evidence="1" type="ORF">EDC16_102185</name>
    <name evidence="2" type="ORF">FHQ21_01910</name>
</gene>
<name>A0A4R3YDU5_9PAST</name>